<feature type="region of interest" description="Disordered" evidence="1">
    <location>
        <begin position="65"/>
        <end position="157"/>
    </location>
</feature>
<comment type="caution">
    <text evidence="2">The sequence shown here is derived from an EMBL/GenBank/DDBJ whole genome shotgun (WGS) entry which is preliminary data.</text>
</comment>
<evidence type="ECO:0000313" key="3">
    <source>
        <dbReference type="Proteomes" id="UP000756921"/>
    </source>
</evidence>
<feature type="region of interest" description="Disordered" evidence="1">
    <location>
        <begin position="1"/>
        <end position="21"/>
    </location>
</feature>
<dbReference type="AlphaFoldDB" id="A0A9P6GPM6"/>
<sequence>MERRYHLDNTYENGNLDEAPPLYSEYEETRRDAPQIAAIEYSYENSPQVVVEAQAEFPEVPEYGLGSHCPPTPSTMLGSPVDESLWPDPLQLRQSSTSSIPRKPVPSRIQHTPTTSFSSAKAREVGLEVEQPPTLDRGTSSSSSPITVLPSTTPIKNTHEPGSVTAYLIPFPKPWLKGVKPEDIPSRFLIYTPPLPPLSKPAPGERESQWHKTQRLWQEDVLRATMTNASRVTWKGMKAKGTSLINKGVSKTRSSTVEFLNRVSGSAITSTAQSITEGTDVIHELDASLPPAELSGETSSISSTTSTSTASGMVPTNRPPLVSSTGSIPKPNALYHLTLIHPPSLTVAPEKIRTEFVNTLMRTSEQSRNQALAASALLPFAASIDVALLVTFGGLTQTTGVWAYQNARGAIASKKMTQGLARSESYHAPENWAVETDMRGRTCGHHESGFGCAKKEKAKKNEKKEDKGITMNM</sequence>
<accession>A0A9P6GPM6</accession>
<name>A0A9P6GPM6_9PLEO</name>
<feature type="region of interest" description="Disordered" evidence="1">
    <location>
        <begin position="446"/>
        <end position="473"/>
    </location>
</feature>
<proteinExistence type="predicted"/>
<organism evidence="2 3">
    <name type="scientific">Paraphaeosphaeria minitans</name>
    <dbReference type="NCBI Taxonomy" id="565426"/>
    <lineage>
        <taxon>Eukaryota</taxon>
        <taxon>Fungi</taxon>
        <taxon>Dikarya</taxon>
        <taxon>Ascomycota</taxon>
        <taxon>Pezizomycotina</taxon>
        <taxon>Dothideomycetes</taxon>
        <taxon>Pleosporomycetidae</taxon>
        <taxon>Pleosporales</taxon>
        <taxon>Massarineae</taxon>
        <taxon>Didymosphaeriaceae</taxon>
        <taxon>Paraphaeosphaeria</taxon>
    </lineage>
</organism>
<protein>
    <submittedName>
        <fullName evidence="2">Secreted protein</fullName>
    </submittedName>
</protein>
<keyword evidence="3" id="KW-1185">Reference proteome</keyword>
<evidence type="ECO:0000313" key="2">
    <source>
        <dbReference type="EMBL" id="KAF9737914.1"/>
    </source>
</evidence>
<evidence type="ECO:0000256" key="1">
    <source>
        <dbReference type="SAM" id="MobiDB-lite"/>
    </source>
</evidence>
<feature type="region of interest" description="Disordered" evidence="1">
    <location>
        <begin position="291"/>
        <end position="325"/>
    </location>
</feature>
<dbReference type="EMBL" id="WJXW01000003">
    <property type="protein sequence ID" value="KAF9737914.1"/>
    <property type="molecule type" value="Genomic_DNA"/>
</dbReference>
<feature type="compositionally biased region" description="Basic and acidic residues" evidence="1">
    <location>
        <begin position="462"/>
        <end position="473"/>
    </location>
</feature>
<feature type="compositionally biased region" description="Low complexity" evidence="1">
    <location>
        <begin position="298"/>
        <end position="311"/>
    </location>
</feature>
<gene>
    <name evidence="2" type="ORF">PMIN01_03197</name>
</gene>
<dbReference type="Proteomes" id="UP000756921">
    <property type="component" value="Unassembled WGS sequence"/>
</dbReference>
<feature type="compositionally biased region" description="Polar residues" evidence="1">
    <location>
        <begin position="109"/>
        <end position="119"/>
    </location>
</feature>
<dbReference type="OrthoDB" id="3189033at2759"/>
<reference evidence="2" key="1">
    <citation type="journal article" date="2020" name="Mol. Plant Microbe Interact.">
        <title>Genome Sequence of the Biocontrol Agent Coniothyrium minitans strain Conio (IMI 134523).</title>
        <authorList>
            <person name="Patel D."/>
            <person name="Shittu T.A."/>
            <person name="Baroncelli R."/>
            <person name="Muthumeenakshi S."/>
            <person name="Osborne T.H."/>
            <person name="Janganan T.K."/>
            <person name="Sreenivasaprasad S."/>
        </authorList>
    </citation>
    <scope>NUCLEOTIDE SEQUENCE</scope>
    <source>
        <strain evidence="2">Conio</strain>
    </source>
</reference>
<feature type="compositionally biased region" description="Low complexity" evidence="1">
    <location>
        <begin position="139"/>
        <end position="154"/>
    </location>
</feature>